<evidence type="ECO:0000313" key="5">
    <source>
        <dbReference type="Proteomes" id="UP001597116"/>
    </source>
</evidence>
<proteinExistence type="predicted"/>
<evidence type="ECO:0000313" key="4">
    <source>
        <dbReference type="EMBL" id="MFD1143650.1"/>
    </source>
</evidence>
<evidence type="ECO:0000259" key="3">
    <source>
        <dbReference type="Pfam" id="PF00144"/>
    </source>
</evidence>
<dbReference type="RefSeq" id="WP_379884544.1">
    <property type="nucleotide sequence ID" value="NZ_JBHTLP010000016.1"/>
</dbReference>
<comment type="subcellular location">
    <subcellularLocation>
        <location evidence="1">Membrane</location>
    </subcellularLocation>
</comment>
<dbReference type="Gene3D" id="3.40.710.10">
    <property type="entry name" value="DD-peptidase/beta-lactamase superfamily"/>
    <property type="match status" value="1"/>
</dbReference>
<dbReference type="PANTHER" id="PTHR46825">
    <property type="entry name" value="D-ALANYL-D-ALANINE-CARBOXYPEPTIDASE/ENDOPEPTIDASE AMPH"/>
    <property type="match status" value="1"/>
</dbReference>
<dbReference type="Pfam" id="PF00144">
    <property type="entry name" value="Beta-lactamase"/>
    <property type="match status" value="1"/>
</dbReference>
<comment type="caution">
    <text evidence="4">The sequence shown here is derived from an EMBL/GenBank/DDBJ whole genome shotgun (WGS) entry which is preliminary data.</text>
</comment>
<reference evidence="5" key="1">
    <citation type="journal article" date="2019" name="Int. J. Syst. Evol. Microbiol.">
        <title>The Global Catalogue of Microorganisms (GCM) 10K type strain sequencing project: providing services to taxonomists for standard genome sequencing and annotation.</title>
        <authorList>
            <consortium name="The Broad Institute Genomics Platform"/>
            <consortium name="The Broad Institute Genome Sequencing Center for Infectious Disease"/>
            <person name="Wu L."/>
            <person name="Ma J."/>
        </authorList>
    </citation>
    <scope>NUCLEOTIDE SEQUENCE [LARGE SCALE GENOMIC DNA]</scope>
    <source>
        <strain evidence="5">CCUG 55608</strain>
    </source>
</reference>
<evidence type="ECO:0000256" key="2">
    <source>
        <dbReference type="ARBA" id="ARBA00023136"/>
    </source>
</evidence>
<feature type="domain" description="Beta-lactamase-related" evidence="3">
    <location>
        <begin position="19"/>
        <end position="340"/>
    </location>
</feature>
<dbReference type="GO" id="GO:0016787">
    <property type="term" value="F:hydrolase activity"/>
    <property type="evidence" value="ECO:0007669"/>
    <property type="project" value="UniProtKB-KW"/>
</dbReference>
<keyword evidence="5" id="KW-1185">Reference proteome</keyword>
<accession>A0ABW3QI34</accession>
<dbReference type="EMBL" id="JBHTLP010000016">
    <property type="protein sequence ID" value="MFD1143650.1"/>
    <property type="molecule type" value="Genomic_DNA"/>
</dbReference>
<evidence type="ECO:0000256" key="1">
    <source>
        <dbReference type="ARBA" id="ARBA00004370"/>
    </source>
</evidence>
<dbReference type="InterPro" id="IPR001466">
    <property type="entry name" value="Beta-lactam-related"/>
</dbReference>
<dbReference type="EC" id="3.-.-.-" evidence="4"/>
<gene>
    <name evidence="4" type="ORF">ACFQ4C_21155</name>
</gene>
<keyword evidence="2" id="KW-0472">Membrane</keyword>
<dbReference type="SUPFAM" id="SSF56601">
    <property type="entry name" value="beta-lactamase/transpeptidase-like"/>
    <property type="match status" value="1"/>
</dbReference>
<dbReference type="InterPro" id="IPR012338">
    <property type="entry name" value="Beta-lactam/transpept-like"/>
</dbReference>
<protein>
    <submittedName>
        <fullName evidence="4">Serine hydrolase domain-containing protein</fullName>
        <ecNumber evidence="4">3.-.-.-</ecNumber>
    </submittedName>
</protein>
<keyword evidence="4" id="KW-0378">Hydrolase</keyword>
<name>A0ABW3QI34_9BACT</name>
<sequence>MSPPALPQDKAAQFKVLFDTLSQRGNFNGCVLIAERGKILHQEAYGTANVDTRRLLTNQTVFELASISKTFTSLAVVQLKEKGLLSYGDSVRRFFPELPFPGVTIRHLLTNTSGIEDFLTWNEQQIDASRTYSNADLIQLLAKKGRPGFPPGTRFHYSNTNFALLASVIEKVSALPFADYLGKYIFKPGGMDHTRVLARNNKGLPADHAVDYSWDVSEQRYDRADQLKRYTHYWSAIQGAYGIVSNIGDLYRWDQVLQSDLLVKRATLEEVMAMDYFPTSSQPVEMQPGIAYRAGWMFMAGTAKDSTWYTSGSYGNYNTLLVRKLTSGQTVILLTNYSESSPVMLIMDSIENILEAGPPSFPPTLQLPRGIQLPVGQLNALAGTYTDPEKAWPYLTLTLHGHRLYGKFSGSMEFILFPLSSTAFTGATFEQRVILDSESPTKTLRLVGNGVEKRFQKRE</sequence>
<dbReference type="PANTHER" id="PTHR46825:SF11">
    <property type="entry name" value="PENICILLIN-BINDING PROTEIN 4"/>
    <property type="match status" value="1"/>
</dbReference>
<dbReference type="InterPro" id="IPR050491">
    <property type="entry name" value="AmpC-like"/>
</dbReference>
<organism evidence="4 5">
    <name type="scientific">Larkinella insperata</name>
    <dbReference type="NCBI Taxonomy" id="332158"/>
    <lineage>
        <taxon>Bacteria</taxon>
        <taxon>Pseudomonadati</taxon>
        <taxon>Bacteroidota</taxon>
        <taxon>Cytophagia</taxon>
        <taxon>Cytophagales</taxon>
        <taxon>Spirosomataceae</taxon>
        <taxon>Larkinella</taxon>
    </lineage>
</organism>
<dbReference type="Proteomes" id="UP001597116">
    <property type="component" value="Unassembled WGS sequence"/>
</dbReference>